<organism evidence="8 9">
    <name type="scientific">Kribbella pittospori</name>
    <dbReference type="NCBI Taxonomy" id="722689"/>
    <lineage>
        <taxon>Bacteria</taxon>
        <taxon>Bacillati</taxon>
        <taxon>Actinomycetota</taxon>
        <taxon>Actinomycetes</taxon>
        <taxon>Propionibacteriales</taxon>
        <taxon>Kribbellaceae</taxon>
        <taxon>Kribbella</taxon>
    </lineage>
</organism>
<feature type="binding site" evidence="6">
    <location>
        <position position="6"/>
    </location>
    <ligand>
        <name>Mg(2+)</name>
        <dbReference type="ChEBI" id="CHEBI:18420"/>
    </ligand>
</feature>
<dbReference type="EMBL" id="SJKB01000011">
    <property type="protein sequence ID" value="TCC56927.1"/>
    <property type="molecule type" value="Genomic_DNA"/>
</dbReference>
<reference evidence="8 9" key="1">
    <citation type="submission" date="2019-02" db="EMBL/GenBank/DDBJ databases">
        <title>Kribbella capetownensis sp. nov. and Kribbella speibonae sp. nov., isolated from soil.</title>
        <authorList>
            <person name="Curtis S.M."/>
            <person name="Norton I."/>
            <person name="Everest G.J."/>
            <person name="Meyers P.R."/>
        </authorList>
    </citation>
    <scope>NUCLEOTIDE SEQUENCE [LARGE SCALE GENOMIC DNA]</scope>
    <source>
        <strain evidence="8 9">NRRL B-24813</strain>
    </source>
</reference>
<evidence type="ECO:0000259" key="7">
    <source>
        <dbReference type="Pfam" id="PF01850"/>
    </source>
</evidence>
<keyword evidence="1 6" id="KW-1277">Toxin-antitoxin system</keyword>
<dbReference type="InterPro" id="IPR029060">
    <property type="entry name" value="PIN-like_dom_sf"/>
</dbReference>
<gene>
    <name evidence="6" type="primary">vapC</name>
    <name evidence="8" type="ORF">E0H73_31010</name>
</gene>
<name>A0A4R0KBY4_9ACTN</name>
<dbReference type="GO" id="GO:0000287">
    <property type="term" value="F:magnesium ion binding"/>
    <property type="evidence" value="ECO:0007669"/>
    <property type="project" value="UniProtKB-UniRule"/>
</dbReference>
<comment type="caution">
    <text evidence="8">The sequence shown here is derived from an EMBL/GenBank/DDBJ whole genome shotgun (WGS) entry which is preliminary data.</text>
</comment>
<feature type="binding site" evidence="6">
    <location>
        <position position="101"/>
    </location>
    <ligand>
        <name>Mg(2+)</name>
        <dbReference type="ChEBI" id="CHEBI:18420"/>
    </ligand>
</feature>
<comment type="cofactor">
    <cofactor evidence="6">
        <name>Mg(2+)</name>
        <dbReference type="ChEBI" id="CHEBI:18420"/>
    </cofactor>
</comment>
<evidence type="ECO:0000256" key="4">
    <source>
        <dbReference type="ARBA" id="ARBA00022801"/>
    </source>
</evidence>
<dbReference type="EC" id="3.1.-.-" evidence="6"/>
<dbReference type="RefSeq" id="WP_131362258.1">
    <property type="nucleotide sequence ID" value="NZ_SJKB01000011.1"/>
</dbReference>
<comment type="function">
    <text evidence="6">Toxic component of a toxin-antitoxin (TA) system. An RNase.</text>
</comment>
<dbReference type="OrthoDB" id="1525146at2"/>
<dbReference type="CDD" id="cd09874">
    <property type="entry name" value="PIN_MT3492-like"/>
    <property type="match status" value="1"/>
</dbReference>
<evidence type="ECO:0000256" key="5">
    <source>
        <dbReference type="ARBA" id="ARBA00022842"/>
    </source>
</evidence>
<dbReference type="PANTHER" id="PTHR35901">
    <property type="entry name" value="RIBONUCLEASE VAPC3"/>
    <property type="match status" value="1"/>
</dbReference>
<feature type="domain" description="PIN" evidence="7">
    <location>
        <begin position="4"/>
        <end position="127"/>
    </location>
</feature>
<dbReference type="Proteomes" id="UP000291144">
    <property type="component" value="Unassembled WGS sequence"/>
</dbReference>
<keyword evidence="4 6" id="KW-0378">Hydrolase</keyword>
<keyword evidence="2 6" id="KW-0540">Nuclease</keyword>
<evidence type="ECO:0000313" key="9">
    <source>
        <dbReference type="Proteomes" id="UP000291144"/>
    </source>
</evidence>
<dbReference type="AlphaFoldDB" id="A0A4R0KBY4"/>
<evidence type="ECO:0000256" key="1">
    <source>
        <dbReference type="ARBA" id="ARBA00022649"/>
    </source>
</evidence>
<keyword evidence="5 6" id="KW-0460">Magnesium</keyword>
<keyword evidence="3 6" id="KW-0479">Metal-binding</keyword>
<evidence type="ECO:0000256" key="2">
    <source>
        <dbReference type="ARBA" id="ARBA00022722"/>
    </source>
</evidence>
<evidence type="ECO:0000256" key="6">
    <source>
        <dbReference type="HAMAP-Rule" id="MF_00265"/>
    </source>
</evidence>
<proteinExistence type="inferred from homology"/>
<dbReference type="Gene3D" id="3.40.50.1010">
    <property type="entry name" value="5'-nuclease"/>
    <property type="match status" value="1"/>
</dbReference>
<accession>A0A4R0KBY4</accession>
<dbReference type="InterPro" id="IPR051619">
    <property type="entry name" value="TypeII_TA_RNase_PINc/VapC"/>
</dbReference>
<dbReference type="GO" id="GO:0016787">
    <property type="term" value="F:hydrolase activity"/>
    <property type="evidence" value="ECO:0007669"/>
    <property type="project" value="UniProtKB-KW"/>
</dbReference>
<keyword evidence="9" id="KW-1185">Reference proteome</keyword>
<dbReference type="InterPro" id="IPR002716">
    <property type="entry name" value="PIN_dom"/>
</dbReference>
<dbReference type="PANTHER" id="PTHR35901:SF1">
    <property type="entry name" value="EXONUCLEASE VAPC9"/>
    <property type="match status" value="1"/>
</dbReference>
<evidence type="ECO:0000313" key="8">
    <source>
        <dbReference type="EMBL" id="TCC56927.1"/>
    </source>
</evidence>
<sequence>MICYFDTSAFVPLLIPEPVSPVCRRLWDDADDVVTTRLLYVEAAAALARAVRCHRITHAREAEALGDLDRYWREMAVIDPTEPVVRRAAALASSQALRGYDAVHCATAETVDARDLLFASGDQKQLEAGEKLGFYIADVNEPELSG</sequence>
<dbReference type="GO" id="GO:0090729">
    <property type="term" value="F:toxin activity"/>
    <property type="evidence" value="ECO:0007669"/>
    <property type="project" value="UniProtKB-KW"/>
</dbReference>
<dbReference type="SUPFAM" id="SSF88723">
    <property type="entry name" value="PIN domain-like"/>
    <property type="match status" value="1"/>
</dbReference>
<evidence type="ECO:0000256" key="3">
    <source>
        <dbReference type="ARBA" id="ARBA00022723"/>
    </source>
</evidence>
<dbReference type="GO" id="GO:0004540">
    <property type="term" value="F:RNA nuclease activity"/>
    <property type="evidence" value="ECO:0007669"/>
    <property type="project" value="InterPro"/>
</dbReference>
<comment type="similarity">
    <text evidence="6">Belongs to the PINc/VapC protein family.</text>
</comment>
<protein>
    <recommendedName>
        <fullName evidence="6">Ribonuclease VapC</fullName>
        <shortName evidence="6">RNase VapC</shortName>
        <ecNumber evidence="6">3.1.-.-</ecNumber>
    </recommendedName>
    <alternativeName>
        <fullName evidence="6">Toxin VapC</fullName>
    </alternativeName>
</protein>
<dbReference type="Pfam" id="PF01850">
    <property type="entry name" value="PIN"/>
    <property type="match status" value="1"/>
</dbReference>
<keyword evidence="6" id="KW-0800">Toxin</keyword>
<dbReference type="HAMAP" id="MF_00265">
    <property type="entry name" value="VapC_Nob1"/>
    <property type="match status" value="1"/>
</dbReference>
<dbReference type="InterPro" id="IPR022907">
    <property type="entry name" value="VapC_family"/>
</dbReference>